<dbReference type="OrthoDB" id="104711at2"/>
<evidence type="ECO:0000313" key="3">
    <source>
        <dbReference type="Proteomes" id="UP000004816"/>
    </source>
</evidence>
<dbReference type="GO" id="GO:0008610">
    <property type="term" value="P:lipid biosynthetic process"/>
    <property type="evidence" value="ECO:0007669"/>
    <property type="project" value="UniProtKB-ARBA"/>
</dbReference>
<dbReference type="Proteomes" id="UP000004816">
    <property type="component" value="Unassembled WGS sequence"/>
</dbReference>
<protein>
    <recommendedName>
        <fullName evidence="1">Fatty acid desaturase domain-containing protein</fullName>
    </recommendedName>
</protein>
<dbReference type="CDD" id="cd03506">
    <property type="entry name" value="Delta6-FADS-like"/>
    <property type="match status" value="1"/>
</dbReference>
<feature type="domain" description="Fatty acid desaturase" evidence="1">
    <location>
        <begin position="70"/>
        <end position="344"/>
    </location>
</feature>
<dbReference type="GO" id="GO:0016020">
    <property type="term" value="C:membrane"/>
    <property type="evidence" value="ECO:0007669"/>
    <property type="project" value="TreeGrafter"/>
</dbReference>
<dbReference type="PANTHER" id="PTHR19353:SF19">
    <property type="entry name" value="DELTA(5) FATTY ACID DESATURASE C-RELATED"/>
    <property type="match status" value="1"/>
</dbReference>
<sequence length="444" mass="49996">MAISDIKEFAHLTEADVEAIGAELDAIRREVESSLGARDARYIHNTIRFQRALELVGRAVLVGSKRRGLWWLGAATLGLAKIVENMEIGHNVMHGQWDWMNDPEVHSSVWEWDNVGASAHWKQQHNYTHHKYTNIVGMDDDVGYSLLRVTRDIPWKPMNIGNVFFNALLCAGFEWGVGMQHLHLASGMVKDGVKLPFKEGIKLPEIQKRLGEFRHKAVRQVVKDYVLFPALTGKAFRSTLTANATANLIRNVWANAVIFCGHFPDGAEKFTTADVENETKGQWYLRQMLGSANFNAGRVLGFLSGHLSHQIEHHIFPDIPSNHYHEIQQRVRALCEKYDLPYTTGSFAKQYFLTWRTIAKLSLPDRFLRATVENAPETSSELRFRVDGERAKPTTDPVTGVRRGLKTAYGAARPVWSRALRTVRGRVGRAAARPAAPLAEDSAL</sequence>
<gene>
    <name evidence="2" type="ORF">HMPREF9336_02104</name>
</gene>
<keyword evidence="3" id="KW-1185">Reference proteome</keyword>
<dbReference type="EMBL" id="ACZI02000002">
    <property type="protein sequence ID" value="EFV13042.1"/>
    <property type="molecule type" value="Genomic_DNA"/>
</dbReference>
<dbReference type="AlphaFoldDB" id="E5XRI2"/>
<dbReference type="STRING" id="679197.HMPREF9336_02104"/>
<dbReference type="PANTHER" id="PTHR19353">
    <property type="entry name" value="FATTY ACID DESATURASE 2"/>
    <property type="match status" value="1"/>
</dbReference>
<dbReference type="Pfam" id="PF00487">
    <property type="entry name" value="FA_desaturase"/>
    <property type="match status" value="1"/>
</dbReference>
<name>E5XRI2_SEGRC</name>
<dbReference type="InterPro" id="IPR012171">
    <property type="entry name" value="Fatty_acid_desaturase"/>
</dbReference>
<accession>E5XRI2</accession>
<dbReference type="RefSeq" id="WP_007470167.1">
    <property type="nucleotide sequence ID" value="NZ_KI391953.1"/>
</dbReference>
<evidence type="ECO:0000259" key="1">
    <source>
        <dbReference type="Pfam" id="PF00487"/>
    </source>
</evidence>
<dbReference type="InterPro" id="IPR005804">
    <property type="entry name" value="FA_desaturase_dom"/>
</dbReference>
<dbReference type="eggNOG" id="COG3239">
    <property type="taxonomic scope" value="Bacteria"/>
</dbReference>
<dbReference type="HOGENOM" id="CLU_045383_0_0_11"/>
<comment type="caution">
    <text evidence="2">The sequence shown here is derived from an EMBL/GenBank/DDBJ whole genome shotgun (WGS) entry which is preliminary data.</text>
</comment>
<organism evidence="2 3">
    <name type="scientific">Segniliparus rugosus (strain ATCC BAA-974 / DSM 45345 / CCUG 50838 / CIP 108380 / JCM 13579 / CDC 945)</name>
    <dbReference type="NCBI Taxonomy" id="679197"/>
    <lineage>
        <taxon>Bacteria</taxon>
        <taxon>Bacillati</taxon>
        <taxon>Actinomycetota</taxon>
        <taxon>Actinomycetes</taxon>
        <taxon>Mycobacteriales</taxon>
        <taxon>Segniliparaceae</taxon>
        <taxon>Segniliparus</taxon>
    </lineage>
</organism>
<dbReference type="GO" id="GO:0016717">
    <property type="term" value="F:oxidoreductase activity, acting on paired donors, with oxidation of a pair of donors resulting in the reduction of molecular oxygen to two molecules of water"/>
    <property type="evidence" value="ECO:0007669"/>
    <property type="project" value="TreeGrafter"/>
</dbReference>
<reference evidence="2 3" key="1">
    <citation type="journal article" date="2011" name="Stand. Genomic Sci.">
        <title>High quality draft genome sequence of Segniliparus rugosus CDC 945(T)= (ATCC BAA-974(T)).</title>
        <authorList>
            <person name="Earl A.M."/>
            <person name="Desjardins C.A."/>
            <person name="Fitzgerald M.G."/>
            <person name="Arachchi H.M."/>
            <person name="Zeng Q."/>
            <person name="Mehta T."/>
            <person name="Griggs A."/>
            <person name="Birren B.W."/>
            <person name="Toney N.C."/>
            <person name="Carr J."/>
            <person name="Posey J."/>
            <person name="Butler W.R."/>
        </authorList>
    </citation>
    <scope>NUCLEOTIDE SEQUENCE [LARGE SCALE GENOMIC DNA]</scope>
    <source>
        <strain evidence="3">ATCC BAA-974 / DSM 45345 / CCUG 50838 / CIP 108380 / JCM 13579 / CDC 945</strain>
    </source>
</reference>
<evidence type="ECO:0000313" key="2">
    <source>
        <dbReference type="EMBL" id="EFV13042.1"/>
    </source>
</evidence>
<proteinExistence type="predicted"/>